<dbReference type="Proteomes" id="UP000189739">
    <property type="component" value="Unassembled WGS sequence"/>
</dbReference>
<dbReference type="AlphaFoldDB" id="A0A1S9PMK5"/>
<name>A0A1S9PMK5_9SPHI</name>
<evidence type="ECO:0000313" key="2">
    <source>
        <dbReference type="Proteomes" id="UP000189739"/>
    </source>
</evidence>
<evidence type="ECO:0000313" key="1">
    <source>
        <dbReference type="EMBL" id="OOQ62192.1"/>
    </source>
</evidence>
<gene>
    <name evidence="1" type="ORF">BC343_03875</name>
</gene>
<dbReference type="RefSeq" id="WP_078346389.1">
    <property type="nucleotide sequence ID" value="NZ_MBTF01000001.1"/>
</dbReference>
<keyword evidence="2" id="KW-1185">Reference proteome</keyword>
<protein>
    <submittedName>
        <fullName evidence="1">Uncharacterized protein</fullName>
    </submittedName>
</protein>
<dbReference type="EMBL" id="MBTF01000001">
    <property type="protein sequence ID" value="OOQ62192.1"/>
    <property type="molecule type" value="Genomic_DNA"/>
</dbReference>
<sequence>MRPSLLNIGVSSIGLGVVIPEFSKSESWDTYICDFDKKDSETSTRYNRSLKNKKYFFTRDTKGSTETICEITDFYYLENKQDFQAKFLTTPDLLVCLDFESNDFERYITIVEETLLWRKKNNKLTVVLSTRDFRHFLGAKYVDSIEVLCDKLRVPYLKSVFDVFTYKTRMVNDELTAVVENISGRWHICKSDFNIYPVDFFTLIENILNTKLIDQIKFDKMKLSKFLNELVIEVLGFFCEYNGDVFLNEYLSKHEGKKIFRRIVSAVIAIYKIRDNDIFAEFKTLENRLSSNYIDCIKVTPWLIDKKPNLKNQERLKEDLKHKELKQIDFREIEILIIFFKRIGLLPPL</sequence>
<comment type="caution">
    <text evidence="1">The sequence shown here is derived from an EMBL/GenBank/DDBJ whole genome shotgun (WGS) entry which is preliminary data.</text>
</comment>
<organism evidence="1 2">
    <name type="scientific">Mucilaginibacter pedocola</name>
    <dbReference type="NCBI Taxonomy" id="1792845"/>
    <lineage>
        <taxon>Bacteria</taxon>
        <taxon>Pseudomonadati</taxon>
        <taxon>Bacteroidota</taxon>
        <taxon>Sphingobacteriia</taxon>
        <taxon>Sphingobacteriales</taxon>
        <taxon>Sphingobacteriaceae</taxon>
        <taxon>Mucilaginibacter</taxon>
    </lineage>
</organism>
<reference evidence="1 2" key="1">
    <citation type="submission" date="2016-07" db="EMBL/GenBank/DDBJ databases">
        <title>Genomic analysis of zinc-resistant bacterium Mucilaginibacter pedocola TBZ30.</title>
        <authorList>
            <person name="Huang J."/>
            <person name="Tang J."/>
        </authorList>
    </citation>
    <scope>NUCLEOTIDE SEQUENCE [LARGE SCALE GENOMIC DNA]</scope>
    <source>
        <strain evidence="1 2">TBZ30</strain>
    </source>
</reference>
<accession>A0A1S9PMK5</accession>
<proteinExistence type="predicted"/>
<dbReference type="STRING" id="1792845.BC343_03875"/>